<comment type="caution">
    <text evidence="2">The sequence shown here is derived from an EMBL/GenBank/DDBJ whole genome shotgun (WGS) entry which is preliminary data.</text>
</comment>
<dbReference type="EMBL" id="CABFNO020001563">
    <property type="protein sequence ID" value="CAH0003134.1"/>
    <property type="molecule type" value="Genomic_DNA"/>
</dbReference>
<accession>A0A9N9UV49</accession>
<feature type="chain" id="PRO_5040187511" evidence="1">
    <location>
        <begin position="21"/>
        <end position="190"/>
    </location>
</feature>
<dbReference type="Proteomes" id="UP000754883">
    <property type="component" value="Unassembled WGS sequence"/>
</dbReference>
<feature type="signal peptide" evidence="1">
    <location>
        <begin position="1"/>
        <end position="20"/>
    </location>
</feature>
<dbReference type="OrthoDB" id="4842656at2759"/>
<name>A0A9N9UV49_9HYPO</name>
<dbReference type="AlphaFoldDB" id="A0A9N9UV49"/>
<reference evidence="2" key="1">
    <citation type="submission" date="2021-10" db="EMBL/GenBank/DDBJ databases">
        <authorList>
            <person name="Piombo E."/>
        </authorList>
    </citation>
    <scope>NUCLEOTIDE SEQUENCE</scope>
</reference>
<evidence type="ECO:0000313" key="2">
    <source>
        <dbReference type="EMBL" id="CAH0003134.1"/>
    </source>
</evidence>
<protein>
    <submittedName>
        <fullName evidence="2">Uncharacterized protein</fullName>
    </submittedName>
</protein>
<sequence>MSSLLTRILLLGFTGVPVSATVSWTSETPDRLPPWGLARQVYSDAMTNPNASDSQIHDILFNPADGTSWSFTLTVKTDVPVSADYGQNLVTQLSILSLGTPKKHTEGLVSNVNIFYDSLPSNATKPLQSAFGCDYISSTCGYSLTNQLSADYGVLRAMPEECYDYLNRSSGSYAFSKLLCTWERAGDCWV</sequence>
<gene>
    <name evidence="2" type="ORF">CBYS24578_00011441</name>
</gene>
<evidence type="ECO:0000256" key="1">
    <source>
        <dbReference type="SAM" id="SignalP"/>
    </source>
</evidence>
<evidence type="ECO:0000313" key="3">
    <source>
        <dbReference type="Proteomes" id="UP000754883"/>
    </source>
</evidence>
<keyword evidence="1" id="KW-0732">Signal</keyword>
<keyword evidence="3" id="KW-1185">Reference proteome</keyword>
<proteinExistence type="predicted"/>
<organism evidence="2 3">
    <name type="scientific">Clonostachys byssicola</name>
    <dbReference type="NCBI Taxonomy" id="160290"/>
    <lineage>
        <taxon>Eukaryota</taxon>
        <taxon>Fungi</taxon>
        <taxon>Dikarya</taxon>
        <taxon>Ascomycota</taxon>
        <taxon>Pezizomycotina</taxon>
        <taxon>Sordariomycetes</taxon>
        <taxon>Hypocreomycetidae</taxon>
        <taxon>Hypocreales</taxon>
        <taxon>Bionectriaceae</taxon>
        <taxon>Clonostachys</taxon>
    </lineage>
</organism>